<keyword evidence="1 2" id="KW-0808">Transferase</keyword>
<dbReference type="Proteomes" id="UP000198418">
    <property type="component" value="Unassembled WGS sequence"/>
</dbReference>
<evidence type="ECO:0000313" key="2">
    <source>
        <dbReference type="EMBL" id="SNB69658.1"/>
    </source>
</evidence>
<organism evidence="2 3">
    <name type="scientific">Rhodoblastus acidophilus</name>
    <name type="common">Rhodopseudomonas acidophila</name>
    <dbReference type="NCBI Taxonomy" id="1074"/>
    <lineage>
        <taxon>Bacteria</taxon>
        <taxon>Pseudomonadati</taxon>
        <taxon>Pseudomonadota</taxon>
        <taxon>Alphaproteobacteria</taxon>
        <taxon>Hyphomicrobiales</taxon>
        <taxon>Rhodoblastaceae</taxon>
        <taxon>Rhodoblastus</taxon>
    </lineage>
</organism>
<dbReference type="EMBL" id="FYDG01000003">
    <property type="protein sequence ID" value="SNB69658.1"/>
    <property type="molecule type" value="Genomic_DNA"/>
</dbReference>
<keyword evidence="3" id="KW-1185">Reference proteome</keyword>
<dbReference type="PANTHER" id="PTHR46401">
    <property type="entry name" value="GLYCOSYLTRANSFERASE WBBK-RELATED"/>
    <property type="match status" value="1"/>
</dbReference>
<dbReference type="Pfam" id="PF13692">
    <property type="entry name" value="Glyco_trans_1_4"/>
    <property type="match status" value="1"/>
</dbReference>
<sequence length="368" mass="39918">MLIFDLILATRRPAMTGVERYGVNLFEAMRKLRPETMAFVRDASGFTDRRGLVEVSSLYGGWLGLPLLIRRRGLAPEAVICPTAPASPLFRADKTPLCRIVHDVFPWRRDRAMPWKGRLLYRDVETLMARRYDLLLGTTEPVAADLRAQIGRDDISACGNAPGVDPDGPECAPPGAPANFILAVGTVEPRKDYGRLLQLVESAAADAPPIVLVGRPGWGDILPEIARLAATRPEKFVWLRDLAGDDGLRWLYRRAACFVSLSQAEGFNMPLVESAMSGRPVLCSDIAIHRAVAPPWARFAAASDGPDLLWRALGAAAAAAPSAEAVAAYRRLYGWDQIAARLLELLGAGAYSGRDAIGLSGDASCSFR</sequence>
<dbReference type="PANTHER" id="PTHR46401:SF2">
    <property type="entry name" value="GLYCOSYLTRANSFERASE WBBK-RELATED"/>
    <property type="match status" value="1"/>
</dbReference>
<accession>A0A212RC51</accession>
<dbReference type="GO" id="GO:0016757">
    <property type="term" value="F:glycosyltransferase activity"/>
    <property type="evidence" value="ECO:0007669"/>
    <property type="project" value="TreeGrafter"/>
</dbReference>
<evidence type="ECO:0000256" key="1">
    <source>
        <dbReference type="ARBA" id="ARBA00022679"/>
    </source>
</evidence>
<dbReference type="OrthoDB" id="9790710at2"/>
<protein>
    <submittedName>
        <fullName evidence="2">Glycosyltransferase involved in cell wall bisynthesis</fullName>
    </submittedName>
</protein>
<reference evidence="3" key="1">
    <citation type="submission" date="2017-06" db="EMBL/GenBank/DDBJ databases">
        <authorList>
            <person name="Varghese N."/>
            <person name="Submissions S."/>
        </authorList>
    </citation>
    <scope>NUCLEOTIDE SEQUENCE [LARGE SCALE GENOMIC DNA]</scope>
    <source>
        <strain evidence="3">DSM 137</strain>
    </source>
</reference>
<dbReference type="Gene3D" id="3.40.50.2000">
    <property type="entry name" value="Glycogen Phosphorylase B"/>
    <property type="match status" value="1"/>
</dbReference>
<name>A0A212RC51_RHOAC</name>
<proteinExistence type="predicted"/>
<evidence type="ECO:0000313" key="3">
    <source>
        <dbReference type="Proteomes" id="UP000198418"/>
    </source>
</evidence>
<dbReference type="SUPFAM" id="SSF53756">
    <property type="entry name" value="UDP-Glycosyltransferase/glycogen phosphorylase"/>
    <property type="match status" value="1"/>
</dbReference>
<dbReference type="AlphaFoldDB" id="A0A212RC51"/>
<dbReference type="RefSeq" id="WP_088520380.1">
    <property type="nucleotide sequence ID" value="NZ_FYDG01000003.1"/>
</dbReference>
<gene>
    <name evidence="2" type="ORF">SAMN06265338_103266</name>
</gene>